<evidence type="ECO:0000256" key="1">
    <source>
        <dbReference type="SAM" id="MobiDB-lite"/>
    </source>
</evidence>
<dbReference type="EMBL" id="LAZR01056086">
    <property type="protein sequence ID" value="KKK74936.1"/>
    <property type="molecule type" value="Genomic_DNA"/>
</dbReference>
<proteinExistence type="predicted"/>
<dbReference type="AlphaFoldDB" id="A0A0F9ARX8"/>
<protein>
    <submittedName>
        <fullName evidence="2">Uncharacterized protein</fullName>
    </submittedName>
</protein>
<evidence type="ECO:0000313" key="2">
    <source>
        <dbReference type="EMBL" id="KKK74936.1"/>
    </source>
</evidence>
<comment type="caution">
    <text evidence="2">The sequence shown here is derived from an EMBL/GenBank/DDBJ whole genome shotgun (WGS) entry which is preliminary data.</text>
</comment>
<accession>A0A0F9ARX8</accession>
<feature type="non-terminal residue" evidence="2">
    <location>
        <position position="20"/>
    </location>
</feature>
<organism evidence="2">
    <name type="scientific">marine sediment metagenome</name>
    <dbReference type="NCBI Taxonomy" id="412755"/>
    <lineage>
        <taxon>unclassified sequences</taxon>
        <taxon>metagenomes</taxon>
        <taxon>ecological metagenomes</taxon>
    </lineage>
</organism>
<feature type="region of interest" description="Disordered" evidence="1">
    <location>
        <begin position="1"/>
        <end position="20"/>
    </location>
</feature>
<sequence length="20" mass="2218">MSSSKRKNPVRPEVAEFALA</sequence>
<name>A0A0F9ARX8_9ZZZZ</name>
<reference evidence="2" key="1">
    <citation type="journal article" date="2015" name="Nature">
        <title>Complex archaea that bridge the gap between prokaryotes and eukaryotes.</title>
        <authorList>
            <person name="Spang A."/>
            <person name="Saw J.H."/>
            <person name="Jorgensen S.L."/>
            <person name="Zaremba-Niedzwiedzka K."/>
            <person name="Martijn J."/>
            <person name="Lind A.E."/>
            <person name="van Eijk R."/>
            <person name="Schleper C."/>
            <person name="Guy L."/>
            <person name="Ettema T.J."/>
        </authorList>
    </citation>
    <scope>NUCLEOTIDE SEQUENCE</scope>
</reference>
<gene>
    <name evidence="2" type="ORF">LCGC14_2878730</name>
</gene>